<name>A0ABW0V0E7_9ACTN</name>
<dbReference type="RefSeq" id="WP_381030663.1">
    <property type="nucleotide sequence ID" value="NZ_JBHSNY010000015.1"/>
</dbReference>
<evidence type="ECO:0000256" key="4">
    <source>
        <dbReference type="ARBA" id="ARBA00023136"/>
    </source>
</evidence>
<dbReference type="EMBL" id="JBHSNY010000015">
    <property type="protein sequence ID" value="MFC5639022.1"/>
    <property type="molecule type" value="Genomic_DNA"/>
</dbReference>
<comment type="caution">
    <text evidence="6">The sequence shown here is derived from an EMBL/GenBank/DDBJ whole genome shotgun (WGS) entry which is preliminary data.</text>
</comment>
<evidence type="ECO:0000256" key="1">
    <source>
        <dbReference type="ARBA" id="ARBA00004141"/>
    </source>
</evidence>
<keyword evidence="2 5" id="KW-0812">Transmembrane</keyword>
<dbReference type="InterPro" id="IPR032808">
    <property type="entry name" value="DoxX"/>
</dbReference>
<evidence type="ECO:0000256" key="5">
    <source>
        <dbReference type="SAM" id="Phobius"/>
    </source>
</evidence>
<feature type="transmembrane region" description="Helical" evidence="5">
    <location>
        <begin position="78"/>
        <end position="94"/>
    </location>
</feature>
<evidence type="ECO:0000313" key="7">
    <source>
        <dbReference type="Proteomes" id="UP001596154"/>
    </source>
</evidence>
<evidence type="ECO:0000256" key="3">
    <source>
        <dbReference type="ARBA" id="ARBA00022989"/>
    </source>
</evidence>
<protein>
    <submittedName>
        <fullName evidence="6">DoxX family protein</fullName>
    </submittedName>
</protein>
<organism evidence="6 7">
    <name type="scientific">Streptomyces bullii</name>
    <dbReference type="NCBI Taxonomy" id="349910"/>
    <lineage>
        <taxon>Bacteria</taxon>
        <taxon>Bacillati</taxon>
        <taxon>Actinomycetota</taxon>
        <taxon>Actinomycetes</taxon>
        <taxon>Kitasatosporales</taxon>
        <taxon>Streptomycetaceae</taxon>
        <taxon>Streptomyces</taxon>
    </lineage>
</organism>
<keyword evidence="4 5" id="KW-0472">Membrane</keyword>
<keyword evidence="3 5" id="KW-1133">Transmembrane helix</keyword>
<comment type="subcellular location">
    <subcellularLocation>
        <location evidence="1">Membrane</location>
        <topology evidence="1">Multi-pass membrane protein</topology>
    </subcellularLocation>
</comment>
<reference evidence="7" key="1">
    <citation type="journal article" date="2019" name="Int. J. Syst. Evol. Microbiol.">
        <title>The Global Catalogue of Microorganisms (GCM) 10K type strain sequencing project: providing services to taxonomists for standard genome sequencing and annotation.</title>
        <authorList>
            <consortium name="The Broad Institute Genomics Platform"/>
            <consortium name="The Broad Institute Genome Sequencing Center for Infectious Disease"/>
            <person name="Wu L."/>
            <person name="Ma J."/>
        </authorList>
    </citation>
    <scope>NUCLEOTIDE SEQUENCE [LARGE SCALE GENOMIC DNA]</scope>
    <source>
        <strain evidence="7">CGMCC 4.7248</strain>
    </source>
</reference>
<proteinExistence type="predicted"/>
<evidence type="ECO:0000313" key="6">
    <source>
        <dbReference type="EMBL" id="MFC5639022.1"/>
    </source>
</evidence>
<sequence>MAIVFVMAGAAKLGGADQMIELFEDIGVGQWFRYVTGVVEVIGALGLLVPRLAGLAALGLVGVMLGAVIANVFIDNSMLEAVALLLLAAVVAWGRRDRTAVLFRPKSAAEVV</sequence>
<feature type="transmembrane region" description="Helical" evidence="5">
    <location>
        <begin position="55"/>
        <end position="72"/>
    </location>
</feature>
<accession>A0ABW0V0E7</accession>
<dbReference type="Pfam" id="PF13564">
    <property type="entry name" value="DoxX_2"/>
    <property type="match status" value="1"/>
</dbReference>
<evidence type="ECO:0000256" key="2">
    <source>
        <dbReference type="ARBA" id="ARBA00022692"/>
    </source>
</evidence>
<gene>
    <name evidence="6" type="ORF">ACFPZJ_35765</name>
</gene>
<keyword evidence="7" id="KW-1185">Reference proteome</keyword>
<dbReference type="Proteomes" id="UP001596154">
    <property type="component" value="Unassembled WGS sequence"/>
</dbReference>